<evidence type="ECO:0000256" key="2">
    <source>
        <dbReference type="SAM" id="MobiDB-lite"/>
    </source>
</evidence>
<reference evidence="4" key="1">
    <citation type="journal article" date="2022" name="Int. J. Mol. Sci.">
        <title>Draft Genome of Tanacetum Coccineum: Genomic Comparison of Closely Related Tanacetum-Family Plants.</title>
        <authorList>
            <person name="Yamashiro T."/>
            <person name="Shiraishi A."/>
            <person name="Nakayama K."/>
            <person name="Satake H."/>
        </authorList>
    </citation>
    <scope>NUCLEOTIDE SEQUENCE</scope>
</reference>
<dbReference type="InterPro" id="IPR021109">
    <property type="entry name" value="Peptidase_aspartic_dom_sf"/>
</dbReference>
<keyword evidence="1" id="KW-0479">Metal-binding</keyword>
<protein>
    <submittedName>
        <fullName evidence="4">Transposon ty3-I gag-pol polyprotein</fullName>
    </submittedName>
</protein>
<feature type="region of interest" description="Disordered" evidence="2">
    <location>
        <begin position="1"/>
        <end position="119"/>
    </location>
</feature>
<keyword evidence="1" id="KW-0862">Zinc</keyword>
<dbReference type="Pfam" id="PF00078">
    <property type="entry name" value="RVT_1"/>
    <property type="match status" value="1"/>
</dbReference>
<keyword evidence="1" id="KW-0863">Zinc-finger</keyword>
<dbReference type="InterPro" id="IPR043502">
    <property type="entry name" value="DNA/RNA_pol_sf"/>
</dbReference>
<dbReference type="EMBL" id="BQNB010021135">
    <property type="protein sequence ID" value="GJU03260.1"/>
    <property type="molecule type" value="Genomic_DNA"/>
</dbReference>
<dbReference type="PROSITE" id="PS50158">
    <property type="entry name" value="ZF_CCHC"/>
    <property type="match status" value="1"/>
</dbReference>
<accession>A0ABQ5IU53</accession>
<evidence type="ECO:0000256" key="1">
    <source>
        <dbReference type="PROSITE-ProRule" id="PRU00047"/>
    </source>
</evidence>
<dbReference type="Gene3D" id="3.10.10.10">
    <property type="entry name" value="HIV Type 1 Reverse Transcriptase, subunit A, domain 1"/>
    <property type="match status" value="1"/>
</dbReference>
<keyword evidence="5" id="KW-1185">Reference proteome</keyword>
<dbReference type="Proteomes" id="UP001151760">
    <property type="component" value="Unassembled WGS sequence"/>
</dbReference>
<dbReference type="Pfam" id="PF00098">
    <property type="entry name" value="zf-CCHC"/>
    <property type="match status" value="1"/>
</dbReference>
<dbReference type="SMART" id="SM00343">
    <property type="entry name" value="ZnF_C2HC"/>
    <property type="match status" value="1"/>
</dbReference>
<dbReference type="SUPFAM" id="SSF56672">
    <property type="entry name" value="DNA/RNA polymerases"/>
    <property type="match status" value="1"/>
</dbReference>
<dbReference type="PANTHER" id="PTHR35046">
    <property type="entry name" value="ZINC KNUCKLE (CCHC-TYPE) FAMILY PROTEIN"/>
    <property type="match status" value="1"/>
</dbReference>
<feature type="compositionally biased region" description="Polar residues" evidence="2">
    <location>
        <begin position="97"/>
        <end position="119"/>
    </location>
</feature>
<feature type="compositionally biased region" description="Polar residues" evidence="2">
    <location>
        <begin position="45"/>
        <end position="90"/>
    </location>
</feature>
<dbReference type="InterPro" id="IPR000477">
    <property type="entry name" value="RT_dom"/>
</dbReference>
<proteinExistence type="predicted"/>
<dbReference type="Gene3D" id="3.30.70.270">
    <property type="match status" value="1"/>
</dbReference>
<comment type="caution">
    <text evidence="4">The sequence shown here is derived from an EMBL/GenBank/DDBJ whole genome shotgun (WGS) entry which is preliminary data.</text>
</comment>
<dbReference type="InterPro" id="IPR043128">
    <property type="entry name" value="Rev_trsase/Diguanyl_cyclase"/>
</dbReference>
<feature type="region of interest" description="Disordered" evidence="2">
    <location>
        <begin position="572"/>
        <end position="604"/>
    </location>
</feature>
<reference evidence="4" key="2">
    <citation type="submission" date="2022-01" db="EMBL/GenBank/DDBJ databases">
        <authorList>
            <person name="Yamashiro T."/>
            <person name="Shiraishi A."/>
            <person name="Satake H."/>
            <person name="Nakayama K."/>
        </authorList>
    </citation>
    <scope>NUCLEOTIDE SEQUENCE</scope>
</reference>
<feature type="domain" description="CCHC-type" evidence="3">
    <location>
        <begin position="127"/>
        <end position="142"/>
    </location>
</feature>
<sequence>MVCSTTTEQGRENGRPQRQPFQQHNYGGEDSDVENEYEDEREIYATNQLAKNNRSTLFPSTNRNKFVSNAGQSTSKPEGSESVQKLSTLGTGKPTGTLVSKSTSTNSYARPEKSSSTNPYARPVIGKCFKCGAPGHRSSECRATGGKINLTTREDDYDEGEEERFDEEIETDVCHPADELDGNLYANDEYSSRLCVIRRIMLAPKLVEKSQRHNLFRTRCVIHQRVFDVIIDSGSTENIVSRDIVQRLKIPIEKHPNPYRIGWIKSVGEIKLIGSYHILLGRPWEYDVNAIHKGKENTYSFIINGVKKIKGESVIYAVIATGMIQEGSSIPKRLLMDEFKSLVPDELQSTLPPMRNIQHQIDLVLGASLSNLPHYRMSPKENLILQEQVEDLLKKDMFEGSKIFSKIDLRSGYHQIRIRPGDEWKTTFKTKDGLYEWIVMPFGFSNAPSTFSRLMNQLHGGGLGGHFGRDKTLAMVEERCVVCERPKAKVDQFLAPTEFAFNNMVNRSTGKTPFQVVYQCPPKQTLDLIQLPALPGHSIAAQNMAERIEAVQAEVKQKLEYLMQKQLDDLSNFTPDDPLYPDDNSRTSFSQEGENDAVKILQAT</sequence>
<evidence type="ECO:0000313" key="5">
    <source>
        <dbReference type="Proteomes" id="UP001151760"/>
    </source>
</evidence>
<dbReference type="InterPro" id="IPR001878">
    <property type="entry name" value="Znf_CCHC"/>
</dbReference>
<gene>
    <name evidence="4" type="ORF">Tco_1113598</name>
</gene>
<dbReference type="PANTHER" id="PTHR35046:SF18">
    <property type="entry name" value="RNA-DIRECTED DNA POLYMERASE"/>
    <property type="match status" value="1"/>
</dbReference>
<organism evidence="4 5">
    <name type="scientific">Tanacetum coccineum</name>
    <dbReference type="NCBI Taxonomy" id="301880"/>
    <lineage>
        <taxon>Eukaryota</taxon>
        <taxon>Viridiplantae</taxon>
        <taxon>Streptophyta</taxon>
        <taxon>Embryophyta</taxon>
        <taxon>Tracheophyta</taxon>
        <taxon>Spermatophyta</taxon>
        <taxon>Magnoliopsida</taxon>
        <taxon>eudicotyledons</taxon>
        <taxon>Gunneridae</taxon>
        <taxon>Pentapetalae</taxon>
        <taxon>asterids</taxon>
        <taxon>campanulids</taxon>
        <taxon>Asterales</taxon>
        <taxon>Asteraceae</taxon>
        <taxon>Asteroideae</taxon>
        <taxon>Anthemideae</taxon>
        <taxon>Anthemidinae</taxon>
        <taxon>Tanacetum</taxon>
    </lineage>
</organism>
<evidence type="ECO:0000313" key="4">
    <source>
        <dbReference type="EMBL" id="GJU03260.1"/>
    </source>
</evidence>
<dbReference type="Gene3D" id="2.40.70.10">
    <property type="entry name" value="Acid Proteases"/>
    <property type="match status" value="1"/>
</dbReference>
<name>A0ABQ5IU53_9ASTR</name>
<evidence type="ECO:0000259" key="3">
    <source>
        <dbReference type="PROSITE" id="PS50158"/>
    </source>
</evidence>
<dbReference type="CDD" id="cd01647">
    <property type="entry name" value="RT_LTR"/>
    <property type="match status" value="1"/>
</dbReference>
<feature type="compositionally biased region" description="Acidic residues" evidence="2">
    <location>
        <begin position="29"/>
        <end position="41"/>
    </location>
</feature>
<dbReference type="CDD" id="cd00303">
    <property type="entry name" value="retropepsin_like"/>
    <property type="match status" value="1"/>
</dbReference>